<evidence type="ECO:0000256" key="1">
    <source>
        <dbReference type="ARBA" id="ARBA00004613"/>
    </source>
</evidence>
<dbReference type="SUPFAM" id="SSF49899">
    <property type="entry name" value="Concanavalin A-like lectins/glucanases"/>
    <property type="match status" value="2"/>
</dbReference>
<keyword evidence="2" id="KW-0964">Secreted</keyword>
<dbReference type="KEGG" id="luo:HHL09_22945"/>
<dbReference type="InterPro" id="IPR059100">
    <property type="entry name" value="TSP3_bac"/>
</dbReference>
<evidence type="ECO:0000313" key="7">
    <source>
        <dbReference type="EMBL" id="QJE98521.1"/>
    </source>
</evidence>
<dbReference type="Gene3D" id="2.60.120.200">
    <property type="match status" value="2"/>
</dbReference>
<keyword evidence="8" id="KW-1185">Reference proteome</keyword>
<feature type="region of interest" description="Disordered" evidence="5">
    <location>
        <begin position="414"/>
        <end position="443"/>
    </location>
</feature>
<dbReference type="InterPro" id="IPR013320">
    <property type="entry name" value="ConA-like_dom_sf"/>
</dbReference>
<feature type="chain" id="PRO_5032662907" description="LamG-like jellyroll fold domain-containing protein" evidence="6">
    <location>
        <begin position="20"/>
        <end position="1384"/>
    </location>
</feature>
<feature type="compositionally biased region" description="Basic and acidic residues" evidence="5">
    <location>
        <begin position="424"/>
        <end position="433"/>
    </location>
</feature>
<evidence type="ECO:0008006" key="9">
    <source>
        <dbReference type="Google" id="ProtNLM"/>
    </source>
</evidence>
<dbReference type="Pfam" id="PF13385">
    <property type="entry name" value="Laminin_G_3"/>
    <property type="match status" value="2"/>
</dbReference>
<evidence type="ECO:0000256" key="3">
    <source>
        <dbReference type="ARBA" id="ARBA00022729"/>
    </source>
</evidence>
<evidence type="ECO:0000256" key="2">
    <source>
        <dbReference type="ARBA" id="ARBA00022525"/>
    </source>
</evidence>
<dbReference type="Pfam" id="PF18884">
    <property type="entry name" value="TSP3_bac"/>
    <property type="match status" value="3"/>
</dbReference>
<keyword evidence="3 6" id="KW-0732">Signal</keyword>
<dbReference type="Pfam" id="PF15892">
    <property type="entry name" value="BNR_4"/>
    <property type="match status" value="1"/>
</dbReference>
<dbReference type="RefSeq" id="WP_169457008.1">
    <property type="nucleotide sequence ID" value="NZ_CP051774.1"/>
</dbReference>
<gene>
    <name evidence="7" type="ORF">HHL09_22945</name>
</gene>
<feature type="compositionally biased region" description="Acidic residues" evidence="5">
    <location>
        <begin position="697"/>
        <end position="707"/>
    </location>
</feature>
<evidence type="ECO:0000256" key="5">
    <source>
        <dbReference type="SAM" id="MobiDB-lite"/>
    </source>
</evidence>
<sequence length="1384" mass="147932">MLRPGLPFLLALVTTPAFAAVTGPYVADTETVHLFHLDEAVDATNAANSGSSAAGLLPYSGSAVPAAATAAQPANTTILGATTYSAAFGRAASIATSTVGLGLDANQSGGFQPGTTTSPDAIAQGSIAGADGSFTLEALVNLPSITGASREIISTDSSMSNRGFQFRIGTTGALEFNFITGSGSAISAAIPTTGPHRFAANEWFHVALSFDGSTNTSTFYWTKLAPSSAQANAIGSSTSENTVASVTGPLVIGNEARGASGEGLQGLIDEVRISKVVRSASAFLFANDDLDGDGLSDAWEALHFGNLGQDGNGDPDGDGYDNMAEFVAGTAPDNPDSNPGDADLDGLQDEWEIHHFGNLTAQDGEGDPDGDFASNSLEEAAHSSPVNPIDWPETDGDQLNDGWELFYFGNLSRDGSADSDGDGAGDKAEHDATTDPTQAGWSPSRSLLAHRWSFNGNLEDSVGTEHAELIDPDSNPATGAAALGDSNVLLQGGVRSEASYIELGNNLLGGRKTPLSIELWATQIATRNWGRIFDFGSSTTEYLFMSWTQGTTLANDQVRWLDGVSSLTNNSNAPYVLGTPYHIVLTIEPRAGSAGSTRVTWYAAPAAAATLGGARGSFETTNTPLDFNDAVNWLGRSMFAADATANARYDECRIWNGALGAEEREHLHVFGPDSVSYADSDADGLPDAWEIGRFGDLDETANSDTDGDGYSNGAEFAAGSHPAVTASIPGDIDGDDLPDQEEMRYFGNLSATASGDPDGDGESTATELTNNSAPNNRASLSTDTDGDGLPDPWELSHFSHLGHNGGADPDKDGFGNLQEWEAGTNPADAESRPAGTAVRLVPLDDGDHATSEFGYGGASAINTVSFVRSSLKTVGNQQFVTWYGRHQFDANAKFNNTIWIGRRALGSSEWEVFRHPTFTANTITDGHDVISYGIDGDGYMHVSWGMHGDAFHYSRSVAPVTGTAPIVLGPDSTMTGREDTVTYPQFLKLPDGDLLFLFREVASGNGDTFLNRYDTATKTWDNVHRSGNIQLPFIKGTGWTPNYNAYPNMPQLGGPDGDDLLLTWCWRYEPVGGDSPANENGYQTNNQFAFGRSTDAGLTWQHHDGTAYTLPISRDGESGDPATKAEQIMAIPEGSSLINQASSCLDANGNPVIASWWAPETAAGNYRRQYMVVFRDDNGVWQKRPVSNRTIDPTGTKYDENFVRNLGRPTVVHDDSGRIIVAYRDNQGSNGITIVHSLPKAEDPERLVWIEFDLTTENLGNYETIIDNELWDRDRQLHFLYQAATGEGYTTSANTASRFSILEWDAKTYFAHKPQPQVSLNGGQVQIRCISEPSWSYRLWSSSDLTDWQLEETREGTGTPIQFTAPLDPQGSRRFWRIEYVEGG</sequence>
<comment type="subcellular location">
    <subcellularLocation>
        <location evidence="1">Secreted</location>
    </subcellularLocation>
</comment>
<dbReference type="EMBL" id="CP051774">
    <property type="protein sequence ID" value="QJE98521.1"/>
    <property type="molecule type" value="Genomic_DNA"/>
</dbReference>
<feature type="compositionally biased region" description="Polar residues" evidence="5">
    <location>
        <begin position="763"/>
        <end position="783"/>
    </location>
</feature>
<feature type="region of interest" description="Disordered" evidence="5">
    <location>
        <begin position="697"/>
        <end position="834"/>
    </location>
</feature>
<organism evidence="7 8">
    <name type="scientific">Luteolibacter luteus</name>
    <dbReference type="NCBI Taxonomy" id="2728835"/>
    <lineage>
        <taxon>Bacteria</taxon>
        <taxon>Pseudomonadati</taxon>
        <taxon>Verrucomicrobiota</taxon>
        <taxon>Verrucomicrobiia</taxon>
        <taxon>Verrucomicrobiales</taxon>
        <taxon>Verrucomicrobiaceae</taxon>
        <taxon>Luteolibacter</taxon>
    </lineage>
</organism>
<protein>
    <recommendedName>
        <fullName evidence="9">LamG-like jellyroll fold domain-containing protein</fullName>
    </recommendedName>
</protein>
<accession>A0A858RPH7</accession>
<dbReference type="Proteomes" id="UP000501812">
    <property type="component" value="Chromosome"/>
</dbReference>
<evidence type="ECO:0000256" key="6">
    <source>
        <dbReference type="SAM" id="SignalP"/>
    </source>
</evidence>
<reference evidence="7 8" key="1">
    <citation type="submission" date="2020-04" db="EMBL/GenBank/DDBJ databases">
        <title>Luteolibacter sp. G-1-1-1 isolated from soil.</title>
        <authorList>
            <person name="Dahal R.H."/>
        </authorList>
    </citation>
    <scope>NUCLEOTIDE SEQUENCE [LARGE SCALE GENOMIC DNA]</scope>
    <source>
        <strain evidence="7 8">G-1-1-1</strain>
    </source>
</reference>
<keyword evidence="4" id="KW-0106">Calcium</keyword>
<name>A0A858RPH7_9BACT</name>
<feature type="compositionally biased region" description="Polar residues" evidence="5">
    <location>
        <begin position="434"/>
        <end position="443"/>
    </location>
</feature>
<evidence type="ECO:0000313" key="8">
    <source>
        <dbReference type="Proteomes" id="UP000501812"/>
    </source>
</evidence>
<feature type="region of interest" description="Disordered" evidence="5">
    <location>
        <begin position="359"/>
        <end position="398"/>
    </location>
</feature>
<proteinExistence type="predicted"/>
<feature type="signal peptide" evidence="6">
    <location>
        <begin position="1"/>
        <end position="19"/>
    </location>
</feature>
<evidence type="ECO:0000256" key="4">
    <source>
        <dbReference type="ARBA" id="ARBA00022837"/>
    </source>
</evidence>